<keyword evidence="2" id="KW-0560">Oxidoreductase</keyword>
<dbReference type="PANTHER" id="PTHR43539:SF30">
    <property type="entry name" value="OS11G0207700 PROTEIN"/>
    <property type="match status" value="1"/>
</dbReference>
<dbReference type="EMBL" id="OZ075133">
    <property type="protein sequence ID" value="CAL4986329.1"/>
    <property type="molecule type" value="Genomic_DNA"/>
</dbReference>
<sequence>MEVQTIVLIVGAGPAGLATAACLTQLSIPYVIVERDDCSASLWRNCSYDRLKLHLAKEYCELPYMPYPVDAPTYIPKDQFVKYLDNYIECFDIRPKYQTAIESCSYDEGTMCWISLARDMTTSMVVKYTARFLVVASGENSAENIPMIPGLHGFAGQIIHSSRFKSGATYSKRDALVVGCGNSGMEIAYDLVSHGANTSIVVRSPVPVNVVDDLLVRISNFVFGGLSRHGIMRPRKGHLLLKAETGRSAVIDVRTVGLIKSGNIKVLGNISKIKGSIVEFEGKKESVFDAIVFATGYKSTANTWLKNGEHMLNNDGPPNQEFPNHWKGENGLYCAGLAKRGLAGIAMDAKNIASDILSN</sequence>
<organism evidence="5 6">
    <name type="scientific">Urochloa decumbens</name>
    <dbReference type="NCBI Taxonomy" id="240449"/>
    <lineage>
        <taxon>Eukaryota</taxon>
        <taxon>Viridiplantae</taxon>
        <taxon>Streptophyta</taxon>
        <taxon>Embryophyta</taxon>
        <taxon>Tracheophyta</taxon>
        <taxon>Spermatophyta</taxon>
        <taxon>Magnoliopsida</taxon>
        <taxon>Liliopsida</taxon>
        <taxon>Poales</taxon>
        <taxon>Poaceae</taxon>
        <taxon>PACMAD clade</taxon>
        <taxon>Panicoideae</taxon>
        <taxon>Panicodae</taxon>
        <taxon>Paniceae</taxon>
        <taxon>Melinidinae</taxon>
        <taxon>Urochloa</taxon>
    </lineage>
</organism>
<dbReference type="GO" id="GO:0103075">
    <property type="term" value="F:indole-3-pyruvate monooxygenase activity"/>
    <property type="evidence" value="ECO:0007669"/>
    <property type="project" value="UniProtKB-EC"/>
</dbReference>
<dbReference type="PIRSF" id="PIRSF000332">
    <property type="entry name" value="FMO"/>
    <property type="match status" value="1"/>
</dbReference>
<dbReference type="AlphaFoldDB" id="A0ABC9AUR5"/>
<reference evidence="5" key="1">
    <citation type="submission" date="2024-10" db="EMBL/GenBank/DDBJ databases">
        <authorList>
            <person name="Ryan C."/>
        </authorList>
    </citation>
    <scope>NUCLEOTIDE SEQUENCE [LARGE SCALE GENOMIC DNA]</scope>
</reference>
<dbReference type="EC" id="1.14.13.168" evidence="3"/>
<evidence type="ECO:0000256" key="2">
    <source>
        <dbReference type="ARBA" id="ARBA00023002"/>
    </source>
</evidence>
<dbReference type="PRINTS" id="PR00469">
    <property type="entry name" value="PNDRDTASEII"/>
</dbReference>
<dbReference type="PRINTS" id="PR00368">
    <property type="entry name" value="FADPNR"/>
</dbReference>
<accession>A0ABC9AUR5</accession>
<dbReference type="PANTHER" id="PTHR43539">
    <property type="entry name" value="FLAVIN-BINDING MONOOXYGENASE-LIKE PROTEIN (AFU_ORTHOLOGUE AFUA_4G09220)"/>
    <property type="match status" value="1"/>
</dbReference>
<evidence type="ECO:0000313" key="6">
    <source>
        <dbReference type="Proteomes" id="UP001497457"/>
    </source>
</evidence>
<dbReference type="InterPro" id="IPR000960">
    <property type="entry name" value="Flavin_mOase"/>
</dbReference>
<evidence type="ECO:0000313" key="5">
    <source>
        <dbReference type="EMBL" id="CAL4986329.1"/>
    </source>
</evidence>
<evidence type="ECO:0000256" key="1">
    <source>
        <dbReference type="ARBA" id="ARBA00009183"/>
    </source>
</evidence>
<name>A0ABC9AUR5_9POAL</name>
<dbReference type="Pfam" id="PF13738">
    <property type="entry name" value="Pyr_redox_3"/>
    <property type="match status" value="1"/>
</dbReference>
<protein>
    <recommendedName>
        <fullName evidence="3">indole-3-pyruvate monooxygenase</fullName>
        <ecNumber evidence="3">1.14.13.168</ecNumber>
    </recommendedName>
</protein>
<gene>
    <name evidence="5" type="ORF">URODEC1_LOCUS58348</name>
</gene>
<dbReference type="Proteomes" id="UP001497457">
    <property type="component" value="Chromosome 23rd"/>
</dbReference>
<evidence type="ECO:0000256" key="4">
    <source>
        <dbReference type="ARBA" id="ARBA00047707"/>
    </source>
</evidence>
<comment type="similarity">
    <text evidence="1">Belongs to the FMO family.</text>
</comment>
<evidence type="ECO:0000256" key="3">
    <source>
        <dbReference type="ARBA" id="ARBA00039148"/>
    </source>
</evidence>
<keyword evidence="6" id="KW-1185">Reference proteome</keyword>
<dbReference type="Gene3D" id="3.50.50.60">
    <property type="entry name" value="FAD/NAD(P)-binding domain"/>
    <property type="match status" value="1"/>
</dbReference>
<dbReference type="InterPro" id="IPR036188">
    <property type="entry name" value="FAD/NAD-bd_sf"/>
</dbReference>
<dbReference type="SUPFAM" id="SSF51905">
    <property type="entry name" value="FAD/NAD(P)-binding domain"/>
    <property type="match status" value="2"/>
</dbReference>
<proteinExistence type="inferred from homology"/>
<comment type="catalytic activity">
    <reaction evidence="4">
        <text>indole-3-pyruvate + NADPH + O2 + H(+) = (indol-3-yl)acetate + CO2 + NADP(+) + H2O</text>
        <dbReference type="Rhea" id="RHEA:34331"/>
        <dbReference type="ChEBI" id="CHEBI:15377"/>
        <dbReference type="ChEBI" id="CHEBI:15378"/>
        <dbReference type="ChEBI" id="CHEBI:15379"/>
        <dbReference type="ChEBI" id="CHEBI:16526"/>
        <dbReference type="ChEBI" id="CHEBI:17640"/>
        <dbReference type="ChEBI" id="CHEBI:30854"/>
        <dbReference type="ChEBI" id="CHEBI:57783"/>
        <dbReference type="ChEBI" id="CHEBI:58349"/>
        <dbReference type="EC" id="1.14.13.168"/>
    </reaction>
</comment>
<dbReference type="InterPro" id="IPR050982">
    <property type="entry name" value="Auxin_biosynth/cation_transpt"/>
</dbReference>